<dbReference type="Proteomes" id="UP000035009">
    <property type="component" value="Unassembled WGS sequence"/>
</dbReference>
<dbReference type="Pfam" id="PF00583">
    <property type="entry name" value="Acetyltransf_1"/>
    <property type="match status" value="2"/>
</dbReference>
<dbReference type="NCBIfam" id="TIGR03448">
    <property type="entry name" value="mycothiol_MshD"/>
    <property type="match status" value="1"/>
</dbReference>
<feature type="binding site" evidence="4">
    <location>
        <position position="168"/>
    </location>
    <ligand>
        <name>1D-myo-inositol 2-(L-cysteinylamino)-2-deoxy-alpha-D-glucopyranoside</name>
        <dbReference type="ChEBI" id="CHEBI:58887"/>
    </ligand>
</feature>
<evidence type="ECO:0000313" key="6">
    <source>
        <dbReference type="EMBL" id="GAC79992.1"/>
    </source>
</evidence>
<reference evidence="6 7" key="1">
    <citation type="submission" date="2013-02" db="EMBL/GenBank/DDBJ databases">
        <title>Whole genome shotgun sequence of Gordonia malaquae NBRC 108250.</title>
        <authorList>
            <person name="Yoshida I."/>
            <person name="Hosoyama A."/>
            <person name="Tsuchikane K."/>
            <person name="Ando Y."/>
            <person name="Baba S."/>
            <person name="Ohji S."/>
            <person name="Hamada M."/>
            <person name="Tamura T."/>
            <person name="Yamazoe A."/>
            <person name="Yamazaki S."/>
            <person name="Fujita N."/>
        </authorList>
    </citation>
    <scope>NUCLEOTIDE SEQUENCE [LARGE SCALE GENOMIC DNA]</scope>
    <source>
        <strain evidence="6 7">NBRC 108250</strain>
    </source>
</reference>
<feature type="binding site" evidence="4">
    <location>
        <position position="256"/>
    </location>
    <ligand>
        <name>1D-myo-inositol 2-(L-cysteinylamino)-2-deoxy-alpha-D-glucopyranoside</name>
        <dbReference type="ChEBI" id="CHEBI:58887"/>
    </ligand>
</feature>
<dbReference type="PROSITE" id="PS51186">
    <property type="entry name" value="GNAT"/>
    <property type="match status" value="2"/>
</dbReference>
<dbReference type="EMBL" id="BAOP01000013">
    <property type="protein sequence ID" value="GAC79992.1"/>
    <property type="molecule type" value="Genomic_DNA"/>
</dbReference>
<evidence type="ECO:0000313" key="7">
    <source>
        <dbReference type="Proteomes" id="UP000035009"/>
    </source>
</evidence>
<keyword evidence="2 4" id="KW-0677">Repeat</keyword>
<evidence type="ECO:0000256" key="1">
    <source>
        <dbReference type="ARBA" id="ARBA00022679"/>
    </source>
</evidence>
<comment type="similarity">
    <text evidence="4">Belongs to the acetyltransferase family. MshD subfamily.</text>
</comment>
<evidence type="ECO:0000256" key="4">
    <source>
        <dbReference type="HAMAP-Rule" id="MF_01698"/>
    </source>
</evidence>
<dbReference type="HAMAP" id="MF_01698">
    <property type="entry name" value="MshD"/>
    <property type="match status" value="1"/>
</dbReference>
<dbReference type="InterPro" id="IPR016181">
    <property type="entry name" value="Acyl_CoA_acyltransferase"/>
</dbReference>
<accession>M3UWH3</accession>
<keyword evidence="1 4" id="KW-0808">Transferase</keyword>
<name>M3UWH3_GORML</name>
<dbReference type="Gene3D" id="3.40.630.30">
    <property type="match status" value="1"/>
</dbReference>
<dbReference type="InterPro" id="IPR000182">
    <property type="entry name" value="GNAT_dom"/>
</dbReference>
<dbReference type="PANTHER" id="PTHR43420">
    <property type="entry name" value="ACETYLTRANSFERASE"/>
    <property type="match status" value="1"/>
</dbReference>
<dbReference type="CDD" id="cd04301">
    <property type="entry name" value="NAT_SF"/>
    <property type="match status" value="1"/>
</dbReference>
<organism evidence="6 7">
    <name type="scientific">Gordonia malaquae NBRC 108250</name>
    <dbReference type="NCBI Taxonomy" id="1223542"/>
    <lineage>
        <taxon>Bacteria</taxon>
        <taxon>Bacillati</taxon>
        <taxon>Actinomycetota</taxon>
        <taxon>Actinomycetes</taxon>
        <taxon>Mycobacteriales</taxon>
        <taxon>Gordoniaceae</taxon>
        <taxon>Gordonia</taxon>
    </lineage>
</organism>
<gene>
    <name evidence="4 6" type="primary">mshD</name>
    <name evidence="6" type="ORF">GM1_013_01290</name>
</gene>
<dbReference type="eggNOG" id="COG0456">
    <property type="taxonomic scope" value="Bacteria"/>
</dbReference>
<feature type="domain" description="N-acetyltransferase" evidence="5">
    <location>
        <begin position="142"/>
        <end position="285"/>
    </location>
</feature>
<dbReference type="InterPro" id="IPR050680">
    <property type="entry name" value="YpeA/RimI_acetyltransf"/>
</dbReference>
<dbReference type="SUPFAM" id="SSF55729">
    <property type="entry name" value="Acyl-CoA N-acyltransferases (Nat)"/>
    <property type="match status" value="1"/>
</dbReference>
<dbReference type="EC" id="2.3.1.189" evidence="4"/>
<dbReference type="STRING" id="410332.SAMN04488550_0910"/>
<evidence type="ECO:0000256" key="2">
    <source>
        <dbReference type="ARBA" id="ARBA00022737"/>
    </source>
</evidence>
<comment type="caution">
    <text evidence="6">The sequence shown here is derived from an EMBL/GenBank/DDBJ whole genome shotgun (WGS) entry which is preliminary data.</text>
</comment>
<protein>
    <recommendedName>
        <fullName evidence="4">Mycothiol acetyltransferase</fullName>
        <shortName evidence="4">MSH acetyltransferase</shortName>
        <ecNumber evidence="4">2.3.1.189</ecNumber>
    </recommendedName>
    <alternativeName>
        <fullName evidence="4">Mycothiol synthase</fullName>
    </alternativeName>
</protein>
<dbReference type="AlphaFoldDB" id="M3UWH3"/>
<sequence length="285" mass="31274">MTDIRIVRGHLAPDDVEHALAANAAAEQTDGIDALSEQHRHAVQGEGVHVVTAGGYGNVIGPMAEAVVHPEHRGFGQGRALVAALLDVASEAGDDAQIWAHGDLPAAARVAEALGLRRERELLQLRRRTSQVLPELPSRDDIVLRTYRETDDAEILRVNNAAFDWHPEQGGWAQEQITERTTSGWFDPAGVFLAFDSSDPDRLLGFHWTKVDKPGLGEVYIVGVDPAAQGRGLGRLLTLAGLHYLEGRGVDEVELYVEGDNTAALHTYDRLGFRRYRADITYRRP</sequence>
<dbReference type="PIRSF" id="PIRSF021524">
    <property type="entry name" value="MSH_acetyltransferase"/>
    <property type="match status" value="1"/>
</dbReference>
<keyword evidence="7" id="KW-1185">Reference proteome</keyword>
<dbReference type="PANTHER" id="PTHR43420:SF12">
    <property type="entry name" value="N-ACETYLTRANSFERASE DOMAIN-CONTAINING PROTEIN"/>
    <property type="match status" value="1"/>
</dbReference>
<feature type="binding site" evidence="4">
    <location>
        <position position="37"/>
    </location>
    <ligand>
        <name>1D-myo-inositol 2-(L-cysteinylamino)-2-deoxy-alpha-D-glucopyranoside</name>
        <dbReference type="ChEBI" id="CHEBI:58887"/>
    </ligand>
</feature>
<feature type="domain" description="N-acetyltransferase" evidence="5">
    <location>
        <begin position="2"/>
        <end position="139"/>
    </location>
</feature>
<comment type="subunit">
    <text evidence="4">Monomer.</text>
</comment>
<feature type="binding site" evidence="4">
    <location>
        <position position="218"/>
    </location>
    <ligand>
        <name>1D-myo-inositol 2-(L-cysteinylamino)-2-deoxy-alpha-D-glucopyranoside</name>
        <dbReference type="ChEBI" id="CHEBI:58887"/>
    </ligand>
</feature>
<keyword evidence="3 4" id="KW-0012">Acyltransferase</keyword>
<dbReference type="GO" id="GO:0035447">
    <property type="term" value="F:mycothiol synthase activity"/>
    <property type="evidence" value="ECO:0007669"/>
    <property type="project" value="UniProtKB-UniRule"/>
</dbReference>
<dbReference type="OrthoDB" id="3208058at2"/>
<proteinExistence type="inferred from homology"/>
<evidence type="ECO:0000256" key="3">
    <source>
        <dbReference type="ARBA" id="ARBA00023315"/>
    </source>
</evidence>
<comment type="caution">
    <text evidence="4">Lacks conserved residue(s) required for the propagation of feature annotation.</text>
</comment>
<dbReference type="GO" id="GO:0010125">
    <property type="term" value="P:mycothiol biosynthetic process"/>
    <property type="evidence" value="ECO:0007669"/>
    <property type="project" value="UniProtKB-UniRule"/>
</dbReference>
<feature type="binding site" evidence="4">
    <location>
        <begin position="222"/>
        <end position="224"/>
    </location>
    <ligand>
        <name>acetyl-CoA</name>
        <dbReference type="ChEBI" id="CHEBI:57288"/>
        <label>2</label>
    </ligand>
</feature>
<feature type="binding site" evidence="4">
    <location>
        <begin position="261"/>
        <end position="266"/>
    </location>
    <ligand>
        <name>acetyl-CoA</name>
        <dbReference type="ChEBI" id="CHEBI:57288"/>
        <label>2</label>
    </ligand>
</feature>
<comment type="catalytic activity">
    <reaction evidence="4">
        <text>1D-myo-inositol 2-(L-cysteinylamino)-2-deoxy-alpha-D-glucopyranoside + acetyl-CoA = mycothiol + CoA + H(+)</text>
        <dbReference type="Rhea" id="RHEA:26172"/>
        <dbReference type="ChEBI" id="CHEBI:15378"/>
        <dbReference type="ChEBI" id="CHEBI:16768"/>
        <dbReference type="ChEBI" id="CHEBI:57287"/>
        <dbReference type="ChEBI" id="CHEBI:57288"/>
        <dbReference type="ChEBI" id="CHEBI:58887"/>
        <dbReference type="EC" id="2.3.1.189"/>
    </reaction>
</comment>
<feature type="binding site" evidence="4">
    <location>
        <begin position="229"/>
        <end position="235"/>
    </location>
    <ligand>
        <name>acetyl-CoA</name>
        <dbReference type="ChEBI" id="CHEBI:57288"/>
        <label>2</label>
    </ligand>
</feature>
<dbReference type="InterPro" id="IPR017813">
    <property type="entry name" value="Mycothiol_AcTrfase"/>
</dbReference>
<evidence type="ECO:0000259" key="5">
    <source>
        <dbReference type="PROSITE" id="PS51186"/>
    </source>
</evidence>
<dbReference type="RefSeq" id="WP_008378694.1">
    <property type="nucleotide sequence ID" value="NZ_BAOP01000013.1"/>
</dbReference>
<feature type="binding site" evidence="4">
    <location>
        <position position="210"/>
    </location>
    <ligand>
        <name>1D-myo-inositol 2-(L-cysteinylamino)-2-deoxy-alpha-D-glucopyranoside</name>
        <dbReference type="ChEBI" id="CHEBI:58887"/>
    </ligand>
</feature>
<feature type="binding site" evidence="4">
    <location>
        <begin position="66"/>
        <end position="68"/>
    </location>
    <ligand>
        <name>acetyl-CoA</name>
        <dbReference type="ChEBI" id="CHEBI:57288"/>
        <label>1</label>
    </ligand>
</feature>
<comment type="function">
    <text evidence="4">Catalyzes the transfer of acetyl from acetyl-CoA to desacetylmycothiol (Cys-GlcN-Ins) to form mycothiol.</text>
</comment>